<evidence type="ECO:0000256" key="9">
    <source>
        <dbReference type="SAM" id="MobiDB-lite"/>
    </source>
</evidence>
<dbReference type="Gene3D" id="3.40.850.10">
    <property type="entry name" value="Kinesin motor domain"/>
    <property type="match status" value="1"/>
</dbReference>
<keyword evidence="3 7" id="KW-0067">ATP-binding</keyword>
<feature type="coiled-coil region" evidence="8">
    <location>
        <begin position="1700"/>
        <end position="1734"/>
    </location>
</feature>
<feature type="coiled-coil region" evidence="8">
    <location>
        <begin position="2563"/>
        <end position="2622"/>
    </location>
</feature>
<feature type="coiled-coil region" evidence="8">
    <location>
        <begin position="634"/>
        <end position="661"/>
    </location>
</feature>
<evidence type="ECO:0000313" key="12">
    <source>
        <dbReference type="EnsemblPlants" id="Pp3c5_1180V3.1"/>
    </source>
</evidence>
<reference evidence="12" key="3">
    <citation type="submission" date="2020-12" db="UniProtKB">
        <authorList>
            <consortium name="EnsemblPlants"/>
        </authorList>
    </citation>
    <scope>IDENTIFICATION</scope>
</reference>
<dbReference type="Pfam" id="PF00225">
    <property type="entry name" value="Kinesin"/>
    <property type="match status" value="1"/>
</dbReference>
<dbReference type="RefSeq" id="XP_024376842.1">
    <property type="nucleotide sequence ID" value="XM_024521074.2"/>
</dbReference>
<gene>
    <name evidence="12" type="primary">LOC112282908</name>
    <name evidence="11" type="ORF">PHYPA_007074</name>
</gene>
<dbReference type="CDD" id="cd06503">
    <property type="entry name" value="ATP-synt_Fo_b"/>
    <property type="match status" value="1"/>
</dbReference>
<dbReference type="OrthoDB" id="1931962at2759"/>
<evidence type="ECO:0000256" key="5">
    <source>
        <dbReference type="ARBA" id="ARBA00023175"/>
    </source>
</evidence>
<keyword evidence="1" id="KW-0493">Microtubule</keyword>
<dbReference type="FunFam" id="3.40.850.10:FF:000033">
    <property type="entry name" value="Kinesin-like protein KIN-12E"/>
    <property type="match status" value="1"/>
</dbReference>
<comment type="similarity">
    <text evidence="6">Belongs to the TRAFAC class myosin-kinesin ATPase superfamily. Kinesin family. KIN-12 subfamily.</text>
</comment>
<feature type="coiled-coil region" evidence="8">
    <location>
        <begin position="2396"/>
        <end position="2534"/>
    </location>
</feature>
<dbReference type="SMART" id="SM00129">
    <property type="entry name" value="KISc"/>
    <property type="match status" value="1"/>
</dbReference>
<feature type="coiled-coil region" evidence="8">
    <location>
        <begin position="2834"/>
        <end position="2861"/>
    </location>
</feature>
<feature type="compositionally biased region" description="Basic and acidic residues" evidence="9">
    <location>
        <begin position="1920"/>
        <end position="1932"/>
    </location>
</feature>
<reference evidence="11 13" key="1">
    <citation type="journal article" date="2008" name="Science">
        <title>The Physcomitrella genome reveals evolutionary insights into the conquest of land by plants.</title>
        <authorList>
            <person name="Rensing S."/>
            <person name="Lang D."/>
            <person name="Zimmer A."/>
            <person name="Terry A."/>
            <person name="Salamov A."/>
            <person name="Shapiro H."/>
            <person name="Nishiyama T."/>
            <person name="Perroud P.-F."/>
            <person name="Lindquist E."/>
            <person name="Kamisugi Y."/>
            <person name="Tanahashi T."/>
            <person name="Sakakibara K."/>
            <person name="Fujita T."/>
            <person name="Oishi K."/>
            <person name="Shin-I T."/>
            <person name="Kuroki Y."/>
            <person name="Toyoda A."/>
            <person name="Suzuki Y."/>
            <person name="Hashimoto A."/>
            <person name="Yamaguchi K."/>
            <person name="Sugano A."/>
            <person name="Kohara Y."/>
            <person name="Fujiyama A."/>
            <person name="Anterola A."/>
            <person name="Aoki S."/>
            <person name="Ashton N."/>
            <person name="Barbazuk W.B."/>
            <person name="Barker E."/>
            <person name="Bennetzen J."/>
            <person name="Bezanilla M."/>
            <person name="Blankenship R."/>
            <person name="Cho S.H."/>
            <person name="Dutcher S."/>
            <person name="Estelle M."/>
            <person name="Fawcett J.A."/>
            <person name="Gundlach H."/>
            <person name="Hanada K."/>
            <person name="Heyl A."/>
            <person name="Hicks K.A."/>
            <person name="Hugh J."/>
            <person name="Lohr M."/>
            <person name="Mayer K."/>
            <person name="Melkozernov A."/>
            <person name="Murata T."/>
            <person name="Nelson D."/>
            <person name="Pils B."/>
            <person name="Prigge M."/>
            <person name="Reiss B."/>
            <person name="Renner T."/>
            <person name="Rombauts S."/>
            <person name="Rushton P."/>
            <person name="Sanderfoot A."/>
            <person name="Schween G."/>
            <person name="Shiu S.-H."/>
            <person name="Stueber K."/>
            <person name="Theodoulou F.L."/>
            <person name="Tu H."/>
            <person name="Van de Peer Y."/>
            <person name="Verrier P.J."/>
            <person name="Waters E."/>
            <person name="Wood A."/>
            <person name="Yang L."/>
            <person name="Cove D."/>
            <person name="Cuming A."/>
            <person name="Hasebe M."/>
            <person name="Lucas S."/>
            <person name="Mishler D.B."/>
            <person name="Reski R."/>
            <person name="Grigoriev I."/>
            <person name="Quatrano R.S."/>
            <person name="Boore J.L."/>
        </authorList>
    </citation>
    <scope>NUCLEOTIDE SEQUENCE [LARGE SCALE GENOMIC DNA]</scope>
    <source>
        <strain evidence="12 13">cv. Gransden 2004</strain>
    </source>
</reference>
<feature type="coiled-coil region" evidence="8">
    <location>
        <begin position="1812"/>
        <end position="1914"/>
    </location>
</feature>
<feature type="region of interest" description="Disordered" evidence="9">
    <location>
        <begin position="1"/>
        <end position="153"/>
    </location>
</feature>
<dbReference type="Gramene" id="Pp3c5_1180V3.1">
    <property type="protein sequence ID" value="Pp3c5_1180V3.1"/>
    <property type="gene ID" value="Pp3c5_1180"/>
</dbReference>
<feature type="coiled-coil region" evidence="8">
    <location>
        <begin position="1041"/>
        <end position="1138"/>
    </location>
</feature>
<evidence type="ECO:0000256" key="2">
    <source>
        <dbReference type="ARBA" id="ARBA00022741"/>
    </source>
</evidence>
<feature type="compositionally biased region" description="Polar residues" evidence="9">
    <location>
        <begin position="126"/>
        <end position="135"/>
    </location>
</feature>
<keyword evidence="4 8" id="KW-0175">Coiled coil</keyword>
<feature type="coiled-coil region" evidence="8">
    <location>
        <begin position="2035"/>
        <end position="2087"/>
    </location>
</feature>
<dbReference type="InterPro" id="IPR027417">
    <property type="entry name" value="P-loop_NTPase"/>
</dbReference>
<feature type="region of interest" description="Disordered" evidence="9">
    <location>
        <begin position="182"/>
        <end position="250"/>
    </location>
</feature>
<feature type="coiled-coil region" evidence="8">
    <location>
        <begin position="2906"/>
        <end position="2975"/>
    </location>
</feature>
<dbReference type="SUPFAM" id="SSF52540">
    <property type="entry name" value="P-loop containing nucleoside triphosphate hydrolases"/>
    <property type="match status" value="1"/>
</dbReference>
<feature type="coiled-coil region" evidence="8">
    <location>
        <begin position="1564"/>
        <end position="1676"/>
    </location>
</feature>
<dbReference type="PROSITE" id="PS50067">
    <property type="entry name" value="KINESIN_MOTOR_2"/>
    <property type="match status" value="1"/>
</dbReference>
<feature type="compositionally biased region" description="Basic and acidic residues" evidence="9">
    <location>
        <begin position="1944"/>
        <end position="1957"/>
    </location>
</feature>
<dbReference type="PROSITE" id="PS00411">
    <property type="entry name" value="KINESIN_MOTOR_1"/>
    <property type="match status" value="1"/>
</dbReference>
<dbReference type="PaxDb" id="3218-PP1S72_7V6.1"/>
<dbReference type="PRINTS" id="PR00380">
    <property type="entry name" value="KINESINHEAVY"/>
</dbReference>
<dbReference type="Proteomes" id="UP000006727">
    <property type="component" value="Chromosome 5"/>
</dbReference>
<dbReference type="PANTHER" id="PTHR37739">
    <property type="entry name" value="KINESIN-LIKE PROTEIN KIN-12D"/>
    <property type="match status" value="1"/>
</dbReference>
<accession>A0A2K1KI17</accession>
<evidence type="ECO:0000259" key="10">
    <source>
        <dbReference type="PROSITE" id="PS50067"/>
    </source>
</evidence>
<dbReference type="Gramene" id="Pp3c5_1180V3.5">
    <property type="protein sequence ID" value="Pp3c5_1180V3.5"/>
    <property type="gene ID" value="Pp3c5_1180"/>
</dbReference>
<evidence type="ECO:0000256" key="6">
    <source>
        <dbReference type="ARBA" id="ARBA00034488"/>
    </source>
</evidence>
<dbReference type="PANTHER" id="PTHR37739:SF8">
    <property type="entry name" value="KINESIN-LIKE PROTEIN KIN-12D"/>
    <property type="match status" value="1"/>
</dbReference>
<feature type="coiled-coil region" evidence="8">
    <location>
        <begin position="914"/>
        <end position="941"/>
    </location>
</feature>
<keyword evidence="2 7" id="KW-0547">Nucleotide-binding</keyword>
<feature type="coiled-coil region" evidence="8">
    <location>
        <begin position="3059"/>
        <end position="3136"/>
    </location>
</feature>
<protein>
    <recommendedName>
        <fullName evidence="10">Kinesin motor domain-containing protein</fullName>
    </recommendedName>
</protein>
<feature type="domain" description="Kinesin motor" evidence="10">
    <location>
        <begin position="290"/>
        <end position="627"/>
    </location>
</feature>
<keyword evidence="13" id="KW-1185">Reference proteome</keyword>
<evidence type="ECO:0000256" key="3">
    <source>
        <dbReference type="ARBA" id="ARBA00022840"/>
    </source>
</evidence>
<evidence type="ECO:0000256" key="8">
    <source>
        <dbReference type="SAM" id="Coils"/>
    </source>
</evidence>
<dbReference type="InterPro" id="IPR019821">
    <property type="entry name" value="Kinesin_motor_CS"/>
</dbReference>
<dbReference type="InterPro" id="IPR036961">
    <property type="entry name" value="Kinesin_motor_dom_sf"/>
</dbReference>
<name>A0A2K1KI17_PHYPA</name>
<dbReference type="GO" id="GO:0008017">
    <property type="term" value="F:microtubule binding"/>
    <property type="evidence" value="ECO:0007669"/>
    <property type="project" value="InterPro"/>
</dbReference>
<dbReference type="EnsemblPlants" id="Pp3c5_1180V3.1">
    <property type="protein sequence ID" value="Pp3c5_1180V3.1"/>
    <property type="gene ID" value="Pp3c5_1180"/>
</dbReference>
<dbReference type="EMBL" id="ABEU02000005">
    <property type="protein sequence ID" value="PNR53399.1"/>
    <property type="molecule type" value="Genomic_DNA"/>
</dbReference>
<dbReference type="GO" id="GO:0007018">
    <property type="term" value="P:microtubule-based movement"/>
    <property type="evidence" value="ECO:0007669"/>
    <property type="project" value="InterPro"/>
</dbReference>
<evidence type="ECO:0000256" key="1">
    <source>
        <dbReference type="ARBA" id="ARBA00022701"/>
    </source>
</evidence>
<dbReference type="GO" id="GO:0005874">
    <property type="term" value="C:microtubule"/>
    <property type="evidence" value="ECO:0007669"/>
    <property type="project" value="UniProtKB-KW"/>
</dbReference>
<feature type="coiled-coil region" evidence="8">
    <location>
        <begin position="2686"/>
        <end position="2798"/>
    </location>
</feature>
<dbReference type="STRING" id="3218.A0A2K1KI17"/>
<feature type="region of interest" description="Disordered" evidence="9">
    <location>
        <begin position="1920"/>
        <end position="1957"/>
    </location>
</feature>
<evidence type="ECO:0000313" key="11">
    <source>
        <dbReference type="EMBL" id="PNR53399.1"/>
    </source>
</evidence>
<evidence type="ECO:0000256" key="4">
    <source>
        <dbReference type="ARBA" id="ARBA00023054"/>
    </source>
</evidence>
<dbReference type="GO" id="GO:0003777">
    <property type="term" value="F:microtubule motor activity"/>
    <property type="evidence" value="ECO:0007669"/>
    <property type="project" value="InterPro"/>
</dbReference>
<dbReference type="RefSeq" id="XP_024376843.1">
    <property type="nucleotide sequence ID" value="XM_024521075.2"/>
</dbReference>
<dbReference type="GeneID" id="112282908"/>
<feature type="binding site" evidence="7">
    <location>
        <begin position="371"/>
        <end position="378"/>
    </location>
    <ligand>
        <name>ATP</name>
        <dbReference type="ChEBI" id="CHEBI:30616"/>
    </ligand>
</feature>
<dbReference type="InterPro" id="IPR001752">
    <property type="entry name" value="Kinesin_motor_dom"/>
</dbReference>
<keyword evidence="5 7" id="KW-0505">Motor protein</keyword>
<feature type="compositionally biased region" description="Polar residues" evidence="9">
    <location>
        <begin position="142"/>
        <end position="153"/>
    </location>
</feature>
<reference evidence="11 13" key="2">
    <citation type="journal article" date="2018" name="Plant J.">
        <title>The Physcomitrella patens chromosome-scale assembly reveals moss genome structure and evolution.</title>
        <authorList>
            <person name="Lang D."/>
            <person name="Ullrich K.K."/>
            <person name="Murat F."/>
            <person name="Fuchs J."/>
            <person name="Jenkins J."/>
            <person name="Haas F.B."/>
            <person name="Piednoel M."/>
            <person name="Gundlach H."/>
            <person name="Van Bel M."/>
            <person name="Meyberg R."/>
            <person name="Vives C."/>
            <person name="Morata J."/>
            <person name="Symeonidi A."/>
            <person name="Hiss M."/>
            <person name="Muchero W."/>
            <person name="Kamisugi Y."/>
            <person name="Saleh O."/>
            <person name="Blanc G."/>
            <person name="Decker E.L."/>
            <person name="van Gessel N."/>
            <person name="Grimwood J."/>
            <person name="Hayes R.D."/>
            <person name="Graham S.W."/>
            <person name="Gunter L.E."/>
            <person name="McDaniel S.F."/>
            <person name="Hoernstein S.N.W."/>
            <person name="Larsson A."/>
            <person name="Li F.W."/>
            <person name="Perroud P.F."/>
            <person name="Phillips J."/>
            <person name="Ranjan P."/>
            <person name="Rokshar D.S."/>
            <person name="Rothfels C.J."/>
            <person name="Schneider L."/>
            <person name="Shu S."/>
            <person name="Stevenson D.W."/>
            <person name="Thummler F."/>
            <person name="Tillich M."/>
            <person name="Villarreal Aguilar J.C."/>
            <person name="Widiez T."/>
            <person name="Wong G.K."/>
            <person name="Wymore A."/>
            <person name="Zhang Y."/>
            <person name="Zimmer A.D."/>
            <person name="Quatrano R.S."/>
            <person name="Mayer K.F.X."/>
            <person name="Goodstein D."/>
            <person name="Casacuberta J.M."/>
            <person name="Vandepoele K."/>
            <person name="Reski R."/>
            <person name="Cuming A.C."/>
            <person name="Tuskan G.A."/>
            <person name="Maumus F."/>
            <person name="Salse J."/>
            <person name="Schmutz J."/>
            <person name="Rensing S.A."/>
        </authorList>
    </citation>
    <scope>NUCLEOTIDE SEQUENCE [LARGE SCALE GENOMIC DNA]</scope>
    <source>
        <strain evidence="12 13">cv. Gransden 2004</strain>
    </source>
</reference>
<evidence type="ECO:0000256" key="7">
    <source>
        <dbReference type="PROSITE-ProRule" id="PRU00283"/>
    </source>
</evidence>
<dbReference type="EnsemblPlants" id="Pp3c5_1180V3.5">
    <property type="protein sequence ID" value="Pp3c5_1180V3.5"/>
    <property type="gene ID" value="Pp3c5_1180"/>
</dbReference>
<sequence length="3163" mass="359501">MYQPRMFSDLPSPKKLAYEESEADDLSLRGEDEAESTRASTPQLAFVTTRRDTGGGGDLSPLKSVSGTDGGHFSSFNLSPPRTIRGGKKRHPALAMAAGNPVPSSPRSEQPNAGTPVRAAKRKTKLTLQSRPSPDNQREFQCRTSPSLTRDQFDTSRVSASAIKSLQQSASFSGISGSVKLGQLSHKGGGDSMPSTPQGSRKTRNFELYSSTTSLGSVTSAATPRSASRSLRFGGRSSSSKGLAGLSSTRASGAAGNRVKALFQNQQAATIAAETHFELEEDPTFWQDHNVQVLIRTRPINDSEASQQGHSRCVRQESAHSITWLGQPESRFTFDHVAGESISQEELFRVAGLPMVENCMAGYNSCMFAYGQTGSGKTHTMLGDISDLDSQPSDNRGMTPRVFESLFAKIREAEELQKHENLKFTCRCSFLEIYNEQIGDLLEPSSTNLQMREDANKGVYVEGLVEVEVQSVQDVLHLLLLGAANRRVAATNMNKESSRSHSVFSCIIESQWESDHMINFRFGRLNLIDLAGSERQRASGAEGERLKEAACINKSLSTLGLVIMVLVDTANGKQRHVPYRDSKLTFLLQDSLGGNSKTTIIANISPSSCASLETLSSLKFAQRAKFIQNNAVINEDTAGDVNALRQQIQQLKDELARLRRQSISRIPTIRASGGLREEAIYEGSPPKSEELNSSMEGSVAHFGRALQSPTFLNIKVKSLEAVLAGALRREQEAELASKKSAAEIEHLFRMVKQRTGGTCCNKTILRLHEENLQRLETSSDGDATTEVSFGEEAISSLKELSLTWDGRGCDPEVTKLAMENMRLQEQLRKLQHFHTNGEREAMAQEISDLRDQLVDLLGIKLSLDSPAHSQEIDSAVRVAADRRQGSQMKTLEVNHLELKNAQHQRHLFALKTQLIKSEEKAEEELKKRTELEHQLRELLQETISLKASLEDERVPGRGLEKQIEDYRAQECRTLNRAESSEAHDPIGNRRVRHHDAILQLQMELDTLDGDPESTNRSYMWEEGTRDKNEKDVAGVHHSVTILQLRSDLESAEITLEKQQQLLKEVEASRECLQKQLDDTISQLYTEKEAVIFLESCRTRAEIEIDSLRDDHKVLLEKMREMEEKESKMKQELTQLKWEIRKEQELRSIERDLKQQNKHGARVDLPIIALDAEFENATLELERSKNLSTSSRCEKSCRAERTLEQQMDTRPRAELKDALGTTSIHLELSELRNEVAGAMERETATRDNVARLSEMFREKDAETCELQQDWEDAAAKLIDYLASGKLSVDVACLKSSQDLFNIPLSVGKNAVTDRIVSKVLTKKTAIMDITKQLQHTQNLTNSFGHKLQDALSKFSNDYSAMCCKSDLDEDAKVSILQVHKDSISLKAEVDSCDIYLREIERQSTIAFILVWWLSETASLRCVAEDRMRVELTEAVAKIQEIQGVVFSLQLEREKTPEQESRAIQLEALRVHRELAAWEEERIRLAAKNRRFETQVGRTAKILEDLNIQLWSADQRLQQVTQISLDIDKAQSSLVIVKENWNLKNSALAMAAREAEQRPTRIEEELSAAKGELKKLQARTRAAEARGNEVQNEKAQLEKELKHYLDAVQVLPDDLQNQIELKEHENIRLKEQMAEQYEDWVLERLDLLAATREAESRCIEKNQIIRSLQNTLAKLEEQVSGGGYKQHLRKGSKYKPPEDELVSRLEYRVEELKEGIDRLTAENMEMKNEKRLLSNDPDEKINIVAQKEKESSAMQKRLMETEVDRRQVEAKVATLTLLIKDLTCSNESLLSENKFLKVEVERLRSCWESVKMELESYQKECDSGLRRLIETEENKEFLESHPRNMPAEGLKNVPAELKETHESLASSEEQVNLLTEKVKLLNEIVSTMGKDWETERQNLIAEKEDLRMELYRLEQHAGIRRGSDQPLRNLDENRSVSVPDARFNTKQKDKQEAENTRTENVKLRSRICEQDQAYLCVRMELSAVRAERKNLEIEIDKIVAEKQHFLRNEEDVRKRLEATSLEVTQLHAHTRSCEAELQRLTTLLVESEEQMNAAQKAWREEKAELESQREEAQVEANEKKNQAAAMLVKLEEWKTTLRDADSMVTSLVSANKKAKERWRREKELLALAHTEEFKKMVQEMLEVVALTKEQVDMTMGLAEGELHALVAEAHILKLDMTHEMLKLKREISENIYDNSGSNELPPSARCLDSERRSWEHQIKAASVVLAQKESTIRILQTEVEKSRRQAESGQTLHTETQALLQEKEKIVLKLVNELSYVKQSMNRDRNLRQSLTRDVDGVTSLRRSFSCKISEQKDDTVRILKEEQGQLKTMIFNLEVENAELQQQILEAGMKTKALESAIELFQKSGDRWMEEVQSLHEHLDERDRHICELESHNVQLRDEMQRQAASFAELYELLKKQEGALESEARTIANHIAAEKEVLLTLQEEKAELKSLVERLDADLTIYEKKASCAGRSQAEVERLQVEMEVLRKEVTRIESIQKELEVQNATVDEILVQRANLESALASKNNELTMLGEELKSTRNSADMAAHKSEELEGHVQDLLGKASVLNEELRRKRAAIEALEAALLTVEDTMARCLEEASVDLKELETERDYLLSEIRALTEQVELKQILADEQTAIAVEARQDAEFSRTRAEEKEIEAEILGKSVMELESTVYALESQLGLVTRECEQQRLMREDMEMELQRLHNSMSVRQAALEEANARIADEILEAQFAREEAERKLEEKDAEMQQAQKKLQALQKDSEIKAEKLKHSKAQITYILAEAEKKAAEYEGKVKLKTIETVPEEQANSQSKILRGPRLKGTGSTFACIGMGHQVNFELNVERQIYEHRIQELETELINQQNEVCILNEKLGAAERMTRELFGNLLEVKSDMTNVVRVLGEQQEQNALHIQEASLEKEDKEAEQLNEKLNEVIEERESWLEEISRKQSELVAAQDAVNRLRERERVLCAENENLKVELRTQQKIAGGLKQEVEKLSGQQNLQQRIKHHVKIKDENNLLRIQNDELSGKLRRAEVLHARVSEELTKYRLSEGKTPLINFDEEQRLRTEVQELEEQKSNVSQKLEDVCAHILEVAGIADSSTGREPVMALEVLSRLKSRLESSQKELEDSRLKVKIVEEKHRLNELRIAQSPMKRVDCYVASNLAPR</sequence>
<dbReference type="KEGG" id="ppp:112282908"/>
<feature type="compositionally biased region" description="Low complexity" evidence="9">
    <location>
        <begin position="217"/>
        <end position="248"/>
    </location>
</feature>
<organism evidence="11">
    <name type="scientific">Physcomitrium patens</name>
    <name type="common">Spreading-leaved earth moss</name>
    <name type="synonym">Physcomitrella patens</name>
    <dbReference type="NCBI Taxonomy" id="3218"/>
    <lineage>
        <taxon>Eukaryota</taxon>
        <taxon>Viridiplantae</taxon>
        <taxon>Streptophyta</taxon>
        <taxon>Embryophyta</taxon>
        <taxon>Bryophyta</taxon>
        <taxon>Bryophytina</taxon>
        <taxon>Bryopsida</taxon>
        <taxon>Funariidae</taxon>
        <taxon>Funariales</taxon>
        <taxon>Funariaceae</taxon>
        <taxon>Physcomitrium</taxon>
    </lineage>
</organism>
<evidence type="ECO:0000313" key="13">
    <source>
        <dbReference type="Proteomes" id="UP000006727"/>
    </source>
</evidence>
<dbReference type="InterPro" id="IPR044986">
    <property type="entry name" value="KIF15/KIN-12"/>
</dbReference>
<proteinExistence type="inferred from homology"/>
<dbReference type="GO" id="GO:0005524">
    <property type="term" value="F:ATP binding"/>
    <property type="evidence" value="ECO:0007669"/>
    <property type="project" value="UniProtKB-UniRule"/>
</dbReference>